<name>A0A1W1EJX0_9ZZZZ</name>
<dbReference type="GO" id="GO:0008033">
    <property type="term" value="P:tRNA processing"/>
    <property type="evidence" value="ECO:0007669"/>
    <property type="project" value="UniProtKB-KW"/>
</dbReference>
<comment type="cofactor">
    <cofactor evidence="1">
        <name>Mg(2+)</name>
        <dbReference type="ChEBI" id="CHEBI:18420"/>
    </cofactor>
</comment>
<feature type="domain" description="tRNA nucleotidyltransferase/poly(A) polymerase RNA and SrmB- binding" evidence="13">
    <location>
        <begin position="178"/>
        <end position="238"/>
    </location>
</feature>
<evidence type="ECO:0000259" key="11">
    <source>
        <dbReference type="Pfam" id="PF01743"/>
    </source>
</evidence>
<evidence type="ECO:0000256" key="10">
    <source>
        <dbReference type="ARBA" id="ARBA00022884"/>
    </source>
</evidence>
<dbReference type="InterPro" id="IPR043519">
    <property type="entry name" value="NT_sf"/>
</dbReference>
<evidence type="ECO:0000256" key="5">
    <source>
        <dbReference type="ARBA" id="ARBA00022723"/>
    </source>
</evidence>
<dbReference type="InterPro" id="IPR006674">
    <property type="entry name" value="HD_domain"/>
</dbReference>
<reference evidence="14" key="1">
    <citation type="submission" date="2016-10" db="EMBL/GenBank/DDBJ databases">
        <authorList>
            <person name="de Groot N.N."/>
        </authorList>
    </citation>
    <scope>NUCLEOTIDE SEQUENCE</scope>
</reference>
<dbReference type="EMBL" id="FRYL01000030">
    <property type="protein sequence ID" value="SHO81127.1"/>
    <property type="molecule type" value="Genomic_DNA"/>
</dbReference>
<dbReference type="InterPro" id="IPR050124">
    <property type="entry name" value="tRNA_CCA-adding_enzyme"/>
</dbReference>
<evidence type="ECO:0000259" key="13">
    <source>
        <dbReference type="Pfam" id="PF12627"/>
    </source>
</evidence>
<feature type="domain" description="Poly A polymerase head" evidence="11">
    <location>
        <begin position="25"/>
        <end position="152"/>
    </location>
</feature>
<keyword evidence="5" id="KW-0479">Metal-binding</keyword>
<protein>
    <submittedName>
        <fullName evidence="14">tRNA nucleotidyltransferase</fullName>
        <ecNumber evidence="14">2.7.7.72</ecNumber>
    </submittedName>
</protein>
<evidence type="ECO:0000256" key="1">
    <source>
        <dbReference type="ARBA" id="ARBA00001946"/>
    </source>
</evidence>
<evidence type="ECO:0000256" key="9">
    <source>
        <dbReference type="ARBA" id="ARBA00022842"/>
    </source>
</evidence>
<keyword evidence="8" id="KW-0067">ATP-binding</keyword>
<evidence type="ECO:0000256" key="3">
    <source>
        <dbReference type="ARBA" id="ARBA00022694"/>
    </source>
</evidence>
<keyword evidence="7" id="KW-0692">RNA repair</keyword>
<feature type="domain" description="HD" evidence="12">
    <location>
        <begin position="259"/>
        <end position="371"/>
    </location>
</feature>
<dbReference type="InterPro" id="IPR032828">
    <property type="entry name" value="PolyA_RNA-bd"/>
</dbReference>
<dbReference type="CDD" id="cd00077">
    <property type="entry name" value="HDc"/>
    <property type="match status" value="1"/>
</dbReference>
<dbReference type="SUPFAM" id="SSF81301">
    <property type="entry name" value="Nucleotidyltransferase"/>
    <property type="match status" value="1"/>
</dbReference>
<dbReference type="GO" id="GO:0003723">
    <property type="term" value="F:RNA binding"/>
    <property type="evidence" value="ECO:0007669"/>
    <property type="project" value="UniProtKB-KW"/>
</dbReference>
<proteinExistence type="predicted"/>
<dbReference type="Gene3D" id="3.30.460.10">
    <property type="entry name" value="Beta Polymerase, domain 2"/>
    <property type="match status" value="1"/>
</dbReference>
<keyword evidence="3" id="KW-0819">tRNA processing</keyword>
<organism evidence="14">
    <name type="scientific">hydrothermal vent metagenome</name>
    <dbReference type="NCBI Taxonomy" id="652676"/>
    <lineage>
        <taxon>unclassified sequences</taxon>
        <taxon>metagenomes</taxon>
        <taxon>ecological metagenomes</taxon>
    </lineage>
</organism>
<evidence type="ECO:0000256" key="2">
    <source>
        <dbReference type="ARBA" id="ARBA00022679"/>
    </source>
</evidence>
<keyword evidence="2 14" id="KW-0808">Transferase</keyword>
<dbReference type="Pfam" id="PF12627">
    <property type="entry name" value="PolyA_pol_RNAbd"/>
    <property type="match status" value="1"/>
</dbReference>
<sequence length="455" mass="52304">MLNIKLPKIIYKISNKLNQLDAKAILVGGSLRDYFLNIKCKDYDIEVYGLDSVDTLIDILSKFGTVNLVGKSFGVLKFNYDGDEYDFSFPRRESKSALGHCGFDIECDGFLNFEEASSRRDFTINSMGYDIIEDKLLDPHNGYDDIKNRTIRYVNKRSFSEDALRVYRAIGFSARFEFDIDDDTKRLCKNIVDTQEFRELSKERVFIEFNKLLLKSSNPSIGFNLMREFGILKYFPPLKNIIDIPQDKRYHPEGDVWTHTMMAIDAMAKFENKNLKLLYATLCHDFGKATHTQIYPDKISAIGHEKAGIEPTIEFLSSLTNEHKFINSIVPLVEHHLKPSIYFRNSAKNSTIRKLATKVNIEELIVVAKADFLGRRTKEAREGVYKAGIWLLAKAKELEVDKEPLKPLIQGRDLILLGVEPSPQFRVILDKIYQMQLDGIVDSREKALEEVKNII</sequence>
<dbReference type="EC" id="2.7.7.72" evidence="14"/>
<evidence type="ECO:0000313" key="14">
    <source>
        <dbReference type="EMBL" id="SHO81127.1"/>
    </source>
</evidence>
<keyword evidence="4 14" id="KW-0548">Nucleotidyltransferase</keyword>
<evidence type="ECO:0000256" key="7">
    <source>
        <dbReference type="ARBA" id="ARBA00022800"/>
    </source>
</evidence>
<keyword evidence="9" id="KW-0460">Magnesium</keyword>
<gene>
    <name evidence="14" type="ORF">MNB_SV-15-609</name>
</gene>
<dbReference type="CDD" id="cd05398">
    <property type="entry name" value="NT_ClassII-CCAase"/>
    <property type="match status" value="1"/>
</dbReference>
<evidence type="ECO:0000256" key="6">
    <source>
        <dbReference type="ARBA" id="ARBA00022741"/>
    </source>
</evidence>
<dbReference type="PANTHER" id="PTHR47545">
    <property type="entry name" value="MULTIFUNCTIONAL CCA PROTEIN"/>
    <property type="match status" value="1"/>
</dbReference>
<dbReference type="GO" id="GO:0004810">
    <property type="term" value="F:CCA tRNA nucleotidyltransferase activity"/>
    <property type="evidence" value="ECO:0007669"/>
    <property type="project" value="UniProtKB-EC"/>
</dbReference>
<keyword evidence="6" id="KW-0547">Nucleotide-binding</keyword>
<dbReference type="GO" id="GO:0005524">
    <property type="term" value="F:ATP binding"/>
    <property type="evidence" value="ECO:0007669"/>
    <property type="project" value="UniProtKB-KW"/>
</dbReference>
<dbReference type="SUPFAM" id="SSF81891">
    <property type="entry name" value="Poly A polymerase C-terminal region-like"/>
    <property type="match status" value="1"/>
</dbReference>
<dbReference type="PANTHER" id="PTHR47545:SF1">
    <property type="entry name" value="MULTIFUNCTIONAL CCA PROTEIN"/>
    <property type="match status" value="1"/>
</dbReference>
<keyword evidence="10" id="KW-0694">RNA-binding</keyword>
<dbReference type="InterPro" id="IPR003607">
    <property type="entry name" value="HD/PDEase_dom"/>
</dbReference>
<dbReference type="InterPro" id="IPR002646">
    <property type="entry name" value="PolA_pol_head_dom"/>
</dbReference>
<dbReference type="GO" id="GO:0046872">
    <property type="term" value="F:metal ion binding"/>
    <property type="evidence" value="ECO:0007669"/>
    <property type="project" value="UniProtKB-KW"/>
</dbReference>
<dbReference type="Pfam" id="PF01743">
    <property type="entry name" value="PolyA_pol"/>
    <property type="match status" value="1"/>
</dbReference>
<evidence type="ECO:0000256" key="8">
    <source>
        <dbReference type="ARBA" id="ARBA00022840"/>
    </source>
</evidence>
<dbReference type="Gene3D" id="1.10.3090.10">
    <property type="entry name" value="cca-adding enzyme, domain 2"/>
    <property type="match status" value="1"/>
</dbReference>
<accession>A0A1W1EJX0</accession>
<dbReference type="GO" id="GO:0042245">
    <property type="term" value="P:RNA repair"/>
    <property type="evidence" value="ECO:0007669"/>
    <property type="project" value="UniProtKB-KW"/>
</dbReference>
<dbReference type="AlphaFoldDB" id="A0A1W1EJX0"/>
<evidence type="ECO:0000256" key="4">
    <source>
        <dbReference type="ARBA" id="ARBA00022695"/>
    </source>
</evidence>
<evidence type="ECO:0000259" key="12">
    <source>
        <dbReference type="Pfam" id="PF01966"/>
    </source>
</evidence>
<dbReference type="Pfam" id="PF01966">
    <property type="entry name" value="HD"/>
    <property type="match status" value="1"/>
</dbReference>